<accession>A0A6A6IZQ0</accession>
<organism evidence="1 2">
    <name type="scientific">Trematosphaeria pertusa</name>
    <dbReference type="NCBI Taxonomy" id="390896"/>
    <lineage>
        <taxon>Eukaryota</taxon>
        <taxon>Fungi</taxon>
        <taxon>Dikarya</taxon>
        <taxon>Ascomycota</taxon>
        <taxon>Pezizomycotina</taxon>
        <taxon>Dothideomycetes</taxon>
        <taxon>Pleosporomycetidae</taxon>
        <taxon>Pleosporales</taxon>
        <taxon>Massarineae</taxon>
        <taxon>Trematosphaeriaceae</taxon>
        <taxon>Trematosphaeria</taxon>
    </lineage>
</organism>
<dbReference type="RefSeq" id="XP_033689637.1">
    <property type="nucleotide sequence ID" value="XM_033826493.1"/>
</dbReference>
<reference evidence="1" key="1">
    <citation type="journal article" date="2020" name="Stud. Mycol.">
        <title>101 Dothideomycetes genomes: a test case for predicting lifestyles and emergence of pathogens.</title>
        <authorList>
            <person name="Haridas S."/>
            <person name="Albert R."/>
            <person name="Binder M."/>
            <person name="Bloem J."/>
            <person name="Labutti K."/>
            <person name="Salamov A."/>
            <person name="Andreopoulos B."/>
            <person name="Baker S."/>
            <person name="Barry K."/>
            <person name="Bills G."/>
            <person name="Bluhm B."/>
            <person name="Cannon C."/>
            <person name="Castanera R."/>
            <person name="Culley D."/>
            <person name="Daum C."/>
            <person name="Ezra D."/>
            <person name="Gonzalez J."/>
            <person name="Henrissat B."/>
            <person name="Kuo A."/>
            <person name="Liang C."/>
            <person name="Lipzen A."/>
            <person name="Lutzoni F."/>
            <person name="Magnuson J."/>
            <person name="Mondo S."/>
            <person name="Nolan M."/>
            <person name="Ohm R."/>
            <person name="Pangilinan J."/>
            <person name="Park H.-J."/>
            <person name="Ramirez L."/>
            <person name="Alfaro M."/>
            <person name="Sun H."/>
            <person name="Tritt A."/>
            <person name="Yoshinaga Y."/>
            <person name="Zwiers L.-H."/>
            <person name="Turgeon B."/>
            <person name="Goodwin S."/>
            <person name="Spatafora J."/>
            <person name="Crous P."/>
            <person name="Grigoriev I."/>
        </authorList>
    </citation>
    <scope>NUCLEOTIDE SEQUENCE</scope>
    <source>
        <strain evidence="1">CBS 122368</strain>
    </source>
</reference>
<sequence>MKSSWNSLSGYYDDETRNAHSPVWSSSSSEPEIWMSQAPCMKCLPRRYDGYAGPLPEAEWCLGCREECDRILWKWFRAREWGDPVRLNQAFLLGLPSGTTYNTSRLDEKAEPEIRQLVRLHDYGLVAVRSPSEGSGVRVRKEVGVSLDYAQRAFLEFLVTPSHGLIPIEKVKGLLNAILSHRDIKAITYSVLHRYPRPDDLAGNDPRNAVPILELHGFGQDVLYWSRSTWKEKGEKKPTLRGCAEAEAEVAEWRAHTGQDVGSLEHLPRVFPLNAVDGAGKRQWIPAVAKTWPINVSMWATEWNGGLDLQKIVEQLCQHVGLQARFLQNAVPGETLENEEE</sequence>
<dbReference type="AlphaFoldDB" id="A0A6A6IZQ0"/>
<gene>
    <name evidence="1" type="ORF">BU26DRAFT_500351</name>
</gene>
<proteinExistence type="predicted"/>
<dbReference type="GeneID" id="54579823"/>
<evidence type="ECO:0000313" key="1">
    <source>
        <dbReference type="EMBL" id="KAF2254633.1"/>
    </source>
</evidence>
<keyword evidence="2" id="KW-1185">Reference proteome</keyword>
<dbReference type="OrthoDB" id="3762808at2759"/>
<protein>
    <submittedName>
        <fullName evidence="1">Uncharacterized protein</fullName>
    </submittedName>
</protein>
<dbReference type="EMBL" id="ML987190">
    <property type="protein sequence ID" value="KAF2254633.1"/>
    <property type="molecule type" value="Genomic_DNA"/>
</dbReference>
<name>A0A6A6IZQ0_9PLEO</name>
<evidence type="ECO:0000313" key="2">
    <source>
        <dbReference type="Proteomes" id="UP000800094"/>
    </source>
</evidence>
<dbReference type="Proteomes" id="UP000800094">
    <property type="component" value="Unassembled WGS sequence"/>
</dbReference>